<evidence type="ECO:0000259" key="4">
    <source>
        <dbReference type="Pfam" id="PF00326"/>
    </source>
</evidence>
<evidence type="ECO:0000256" key="2">
    <source>
        <dbReference type="ARBA" id="ARBA00022825"/>
    </source>
</evidence>
<evidence type="ECO:0000313" key="5">
    <source>
        <dbReference type="EMBL" id="VDM68351.1"/>
    </source>
</evidence>
<dbReference type="EMBL" id="UYYB01008517">
    <property type="protein sequence ID" value="VDM68351.1"/>
    <property type="molecule type" value="Genomic_DNA"/>
</dbReference>
<organism evidence="5 6">
    <name type="scientific">Strongylus vulgaris</name>
    <name type="common">Blood worm</name>
    <dbReference type="NCBI Taxonomy" id="40348"/>
    <lineage>
        <taxon>Eukaryota</taxon>
        <taxon>Metazoa</taxon>
        <taxon>Ecdysozoa</taxon>
        <taxon>Nematoda</taxon>
        <taxon>Chromadorea</taxon>
        <taxon>Rhabditida</taxon>
        <taxon>Rhabditina</taxon>
        <taxon>Rhabditomorpha</taxon>
        <taxon>Strongyloidea</taxon>
        <taxon>Strongylidae</taxon>
        <taxon>Strongylus</taxon>
    </lineage>
</organism>
<dbReference type="PANTHER" id="PTHR11731">
    <property type="entry name" value="PROTEASE FAMILY S9B,C DIPEPTIDYL-PEPTIDASE IV-RELATED"/>
    <property type="match status" value="1"/>
</dbReference>
<dbReference type="GO" id="GO:0005886">
    <property type="term" value="C:plasma membrane"/>
    <property type="evidence" value="ECO:0007669"/>
    <property type="project" value="TreeGrafter"/>
</dbReference>
<sequence length="196" mass="21761">MAPTANNIHLYSTKGSPVTDDVWKCLTCRFSNCTYQENKIQSNFEHVVIHCKGPAPHHYYLGDIVQGKIANWTQILVNEEYEDAISEVALPYVINEAYPLQQGFEALVKILLPPDQPSRSSSRSLPVLLKVYAGPGPQQATDEFSIAYEDYLAASRGYAVVTIDGRGATGRGWKYRSAFYGALGTVEIDDQIEGIR</sequence>
<reference evidence="5 6" key="1">
    <citation type="submission" date="2018-11" db="EMBL/GenBank/DDBJ databases">
        <authorList>
            <consortium name="Pathogen Informatics"/>
        </authorList>
    </citation>
    <scope>NUCLEOTIDE SEQUENCE [LARGE SCALE GENOMIC DNA]</scope>
</reference>
<dbReference type="AlphaFoldDB" id="A0A3P7I4P7"/>
<evidence type="ECO:0000256" key="1">
    <source>
        <dbReference type="ARBA" id="ARBA00022438"/>
    </source>
</evidence>
<dbReference type="InterPro" id="IPR001375">
    <property type="entry name" value="Peptidase_S9_cat"/>
</dbReference>
<keyword evidence="1" id="KW-0031">Aminopeptidase</keyword>
<dbReference type="Gene3D" id="3.40.50.1820">
    <property type="entry name" value="alpha/beta hydrolase"/>
    <property type="match status" value="1"/>
</dbReference>
<dbReference type="Pfam" id="PF00326">
    <property type="entry name" value="Peptidase_S9"/>
    <property type="match status" value="1"/>
</dbReference>
<dbReference type="PANTHER" id="PTHR11731:SF200">
    <property type="entry name" value="DIPEPTIDYL PEPTIDASE 10, ISOFORM B"/>
    <property type="match status" value="1"/>
</dbReference>
<keyword evidence="3" id="KW-0325">Glycoprotein</keyword>
<dbReference type="Gene3D" id="2.140.10.30">
    <property type="entry name" value="Dipeptidylpeptidase IV, N-terminal domain"/>
    <property type="match status" value="1"/>
</dbReference>
<feature type="domain" description="Peptidase S9 prolyl oligopeptidase catalytic" evidence="4">
    <location>
        <begin position="148"/>
        <end position="195"/>
    </location>
</feature>
<dbReference type="Proteomes" id="UP000270094">
    <property type="component" value="Unassembled WGS sequence"/>
</dbReference>
<keyword evidence="1" id="KW-0645">Protease</keyword>
<name>A0A3P7I4P7_STRVU</name>
<keyword evidence="2" id="KW-0720">Serine protease</keyword>
<dbReference type="OrthoDB" id="5858598at2759"/>
<protein>
    <recommendedName>
        <fullName evidence="4">Peptidase S9 prolyl oligopeptidase catalytic domain-containing protein</fullName>
    </recommendedName>
</protein>
<dbReference type="GO" id="GO:0006508">
    <property type="term" value="P:proteolysis"/>
    <property type="evidence" value="ECO:0007669"/>
    <property type="project" value="InterPro"/>
</dbReference>
<keyword evidence="6" id="KW-1185">Reference proteome</keyword>
<gene>
    <name evidence="5" type="ORF">SVUK_LOCUS3349</name>
</gene>
<dbReference type="InterPro" id="IPR050278">
    <property type="entry name" value="Serine_Prot_S9B/DPPIV"/>
</dbReference>
<dbReference type="GO" id="GO:0008239">
    <property type="term" value="F:dipeptidyl-peptidase activity"/>
    <property type="evidence" value="ECO:0007669"/>
    <property type="project" value="TreeGrafter"/>
</dbReference>
<dbReference type="InterPro" id="IPR029058">
    <property type="entry name" value="AB_hydrolase_fold"/>
</dbReference>
<accession>A0A3P7I4P7</accession>
<dbReference type="GO" id="GO:0008236">
    <property type="term" value="F:serine-type peptidase activity"/>
    <property type="evidence" value="ECO:0007669"/>
    <property type="project" value="UniProtKB-KW"/>
</dbReference>
<evidence type="ECO:0000256" key="3">
    <source>
        <dbReference type="ARBA" id="ARBA00023180"/>
    </source>
</evidence>
<evidence type="ECO:0000313" key="6">
    <source>
        <dbReference type="Proteomes" id="UP000270094"/>
    </source>
</evidence>
<dbReference type="SUPFAM" id="SSF53474">
    <property type="entry name" value="alpha/beta-Hydrolases"/>
    <property type="match status" value="1"/>
</dbReference>
<keyword evidence="1" id="KW-0378">Hydrolase</keyword>
<dbReference type="GO" id="GO:0004177">
    <property type="term" value="F:aminopeptidase activity"/>
    <property type="evidence" value="ECO:0007669"/>
    <property type="project" value="UniProtKB-KW"/>
</dbReference>
<proteinExistence type="predicted"/>